<keyword evidence="1" id="KW-0547">Nucleotide-binding</keyword>
<dbReference type="GO" id="GO:0005524">
    <property type="term" value="F:ATP binding"/>
    <property type="evidence" value="ECO:0007669"/>
    <property type="project" value="UniProtKB-UniRule"/>
</dbReference>
<dbReference type="Proteomes" id="UP000006672">
    <property type="component" value="Unassembled WGS sequence"/>
</dbReference>
<evidence type="ECO:0000313" key="2">
    <source>
        <dbReference type="EMBL" id="VIP00426.1"/>
    </source>
</evidence>
<dbReference type="KEGG" id="bmy:BM_BM17246"/>
<reference evidence="3" key="1">
    <citation type="journal article" date="2007" name="Science">
        <title>Draft genome of the filarial nematode parasite Brugia malayi.</title>
        <authorList>
            <person name="Ghedin E."/>
            <person name="Wang S."/>
            <person name="Spiro D."/>
            <person name="Caler E."/>
            <person name="Zhao Q."/>
            <person name="Crabtree J."/>
            <person name="Allen J.E."/>
            <person name="Delcher A.L."/>
            <person name="Guiliano D.B."/>
            <person name="Miranda-Saavedra D."/>
            <person name="Angiuoli S.V."/>
            <person name="Creasy T."/>
            <person name="Amedeo P."/>
            <person name="Haas B."/>
            <person name="El-Sayed N.M."/>
            <person name="Wortman J.R."/>
            <person name="Feldblyum T."/>
            <person name="Tallon L."/>
            <person name="Schatz M."/>
            <person name="Shumway M."/>
            <person name="Koo H."/>
            <person name="Salzberg S.L."/>
            <person name="Schobel S."/>
            <person name="Pertea M."/>
            <person name="Pop M."/>
            <person name="White O."/>
            <person name="Barton G.J."/>
            <person name="Carlow C.K."/>
            <person name="Crawford M.J."/>
            <person name="Daub J."/>
            <person name="Dimmic M.W."/>
            <person name="Estes C.F."/>
            <person name="Foster J.M."/>
            <person name="Ganatra M."/>
            <person name="Gregory W.F."/>
            <person name="Johnson N.M."/>
            <person name="Jin J."/>
            <person name="Komuniecki R."/>
            <person name="Korf I."/>
            <person name="Kumar S."/>
            <person name="Laney S."/>
            <person name="Li B.W."/>
            <person name="Li W."/>
            <person name="Lindblom T.H."/>
            <person name="Lustigman S."/>
            <person name="Ma D."/>
            <person name="Maina C.V."/>
            <person name="Martin D.M."/>
            <person name="McCarter J.P."/>
            <person name="McReynolds L."/>
            <person name="Mitreva M."/>
            <person name="Nutman T.B."/>
            <person name="Parkinson J."/>
            <person name="Peregrin-Alvarez J.M."/>
            <person name="Poole C."/>
            <person name="Ren Q."/>
            <person name="Saunders L."/>
            <person name="Sluder A.E."/>
            <person name="Smith K."/>
            <person name="Stanke M."/>
            <person name="Unnasch T.R."/>
            <person name="Ware J."/>
            <person name="Wei A.D."/>
            <person name="Weil G."/>
            <person name="Williams D.J."/>
            <person name="Zhang Y."/>
            <person name="Williams S.A."/>
            <person name="Fraser-Liggett C."/>
            <person name="Slatko B."/>
            <person name="Blaxter M.L."/>
            <person name="Scott A.L."/>
        </authorList>
    </citation>
    <scope>NUCLEOTIDE SEQUENCE</scope>
    <source>
        <strain evidence="3">FR3</strain>
    </source>
</reference>
<evidence type="ECO:0000256" key="1">
    <source>
        <dbReference type="PROSITE-ProRule" id="PRU10141"/>
    </source>
</evidence>
<dbReference type="PROSITE" id="PS00107">
    <property type="entry name" value="PROTEIN_KINASE_ATP"/>
    <property type="match status" value="1"/>
</dbReference>
<dbReference type="AlphaFoldDB" id="A0A4E9FTR3"/>
<dbReference type="EMBL" id="CAAKNF010000081">
    <property type="protein sequence ID" value="VIP00426.1"/>
    <property type="molecule type" value="Genomic_DNA"/>
</dbReference>
<dbReference type="STRING" id="6279.A0A5S6PCV9"/>
<reference evidence="4" key="3">
    <citation type="submission" date="2019-12" db="UniProtKB">
        <authorList>
            <consortium name="WormBaseParasite"/>
        </authorList>
    </citation>
    <scope>IDENTIFICATION</scope>
</reference>
<keyword evidence="3" id="KW-1185">Reference proteome</keyword>
<evidence type="ECO:0000313" key="3">
    <source>
        <dbReference type="Proteomes" id="UP000006672"/>
    </source>
</evidence>
<dbReference type="Gene3D" id="3.30.200.20">
    <property type="entry name" value="Phosphorylase Kinase, domain 1"/>
    <property type="match status" value="1"/>
</dbReference>
<evidence type="ECO:0000313" key="4">
    <source>
        <dbReference type="WBParaSite" id="Bm17246.1"/>
    </source>
</evidence>
<protein>
    <submittedName>
        <fullName evidence="4">Protein kinase domain-containing protein</fullName>
    </submittedName>
</protein>
<dbReference type="WBParaSite" id="Bm17246.1">
    <property type="protein sequence ID" value="Bm17246.1"/>
    <property type="gene ID" value="WBGene00268389"/>
</dbReference>
<accession>A0A5S6PCV9</accession>
<keyword evidence="1" id="KW-0067">ATP-binding</keyword>
<name>A0A4E9FTR3_BRUMA</name>
<dbReference type="InterPro" id="IPR011009">
    <property type="entry name" value="Kinase-like_dom_sf"/>
</dbReference>
<dbReference type="GeneID" id="66058667"/>
<dbReference type="RefSeq" id="XP_042938981.1">
    <property type="nucleotide sequence ID" value="XM_043083047.1"/>
</dbReference>
<dbReference type="InterPro" id="IPR017441">
    <property type="entry name" value="Protein_kinase_ATP_BS"/>
</dbReference>
<reference evidence="2" key="2">
    <citation type="submission" date="2019-04" db="EMBL/GenBank/DDBJ databases">
        <authorList>
            <person name="Howe K."/>
            <person name="Paulini M."/>
            <person name="Williams G."/>
        </authorList>
    </citation>
    <scope>NUCLEOTIDE SEQUENCE [LARGE SCALE GENOMIC DNA]</scope>
    <source>
        <strain evidence="2">FR3</strain>
    </source>
</reference>
<dbReference type="OrthoDB" id="5979581at2759"/>
<dbReference type="CTD" id="66058667"/>
<organism evidence="2">
    <name type="scientific">Brugia malayi</name>
    <name type="common">Filarial nematode worm</name>
    <dbReference type="NCBI Taxonomy" id="6279"/>
    <lineage>
        <taxon>Eukaryota</taxon>
        <taxon>Metazoa</taxon>
        <taxon>Ecdysozoa</taxon>
        <taxon>Nematoda</taxon>
        <taxon>Chromadorea</taxon>
        <taxon>Rhabditida</taxon>
        <taxon>Spirurina</taxon>
        <taxon>Spiruromorpha</taxon>
        <taxon>Filarioidea</taxon>
        <taxon>Onchocercidae</taxon>
        <taxon>Brugia</taxon>
    </lineage>
</organism>
<sequence>MGKEDLRKVKLKIGNVVKNQWQILRRIGEGGYGLVFQVVNMQNPVQMAAMKTEPVECLVIFDEKGNIRLHEPRKTAAFRGIIRYCSIVHRHDEQGRHDHL</sequence>
<proteinExistence type="predicted"/>
<gene>
    <name evidence="2 4" type="primary">Bm17246</name>
    <name evidence="2" type="ORF">BM_BM17246</name>
</gene>
<accession>A0A4E9FTR3</accession>
<dbReference type="SUPFAM" id="SSF56112">
    <property type="entry name" value="Protein kinase-like (PK-like)"/>
    <property type="match status" value="1"/>
</dbReference>
<feature type="binding site" evidence="1">
    <location>
        <position position="51"/>
    </location>
    <ligand>
        <name>ATP</name>
        <dbReference type="ChEBI" id="CHEBI:30616"/>
    </ligand>
</feature>